<organism evidence="2 3">
    <name type="scientific">Acrobeloides nanus</name>
    <dbReference type="NCBI Taxonomy" id="290746"/>
    <lineage>
        <taxon>Eukaryota</taxon>
        <taxon>Metazoa</taxon>
        <taxon>Ecdysozoa</taxon>
        <taxon>Nematoda</taxon>
        <taxon>Chromadorea</taxon>
        <taxon>Rhabditida</taxon>
        <taxon>Tylenchina</taxon>
        <taxon>Cephalobomorpha</taxon>
        <taxon>Cephaloboidea</taxon>
        <taxon>Cephalobidae</taxon>
        <taxon>Acrobeloides</taxon>
    </lineage>
</organism>
<dbReference type="InterPro" id="IPR052789">
    <property type="entry name" value="SSUH2_homolog"/>
</dbReference>
<name>A0A914E7Y3_9BILA</name>
<dbReference type="Proteomes" id="UP000887540">
    <property type="component" value="Unplaced"/>
</dbReference>
<evidence type="ECO:0000313" key="3">
    <source>
        <dbReference type="WBParaSite" id="ACRNAN_scaffold6179.g32881.t1"/>
    </source>
</evidence>
<evidence type="ECO:0000313" key="2">
    <source>
        <dbReference type="Proteomes" id="UP000887540"/>
    </source>
</evidence>
<dbReference type="WBParaSite" id="ACRNAN_scaffold6179.g32881.t1">
    <property type="protein sequence ID" value="ACRNAN_scaffold6179.g32881.t1"/>
    <property type="gene ID" value="ACRNAN_scaffold6179.g32881"/>
</dbReference>
<accession>A0A914E7Y3</accession>
<feature type="compositionally biased region" description="Pro residues" evidence="1">
    <location>
        <begin position="1"/>
        <end position="12"/>
    </location>
</feature>
<dbReference type="AlphaFoldDB" id="A0A914E7Y3"/>
<reference evidence="3" key="1">
    <citation type="submission" date="2022-11" db="UniProtKB">
        <authorList>
            <consortium name="WormBaseParasite"/>
        </authorList>
    </citation>
    <scope>IDENTIFICATION</scope>
</reference>
<dbReference type="PANTHER" id="PTHR48465">
    <property type="entry name" value="PROTEIN SSUH2 HOMOLOG"/>
    <property type="match status" value="1"/>
</dbReference>
<feature type="region of interest" description="Disordered" evidence="1">
    <location>
        <begin position="1"/>
        <end position="30"/>
    </location>
</feature>
<dbReference type="PANTHER" id="PTHR48465:SF1">
    <property type="entry name" value="PROTEIN SSUH2 HOMOLOG"/>
    <property type="match status" value="1"/>
</dbReference>
<keyword evidence="2" id="KW-1185">Reference proteome</keyword>
<protein>
    <submittedName>
        <fullName evidence="3">Protein SSUH2 homolog</fullName>
    </submittedName>
</protein>
<sequence>MYPTLHPPPYPSAPVDSDEETEVQTHEEGFEVVEKEAKKPIYPEVSRFEQEPEVVISEDELRKMNFKSYKGKEIFKKEMVPKMKFENIETSICYGYFLETFAEERYIKEVQEPTNPSTQRISAEPPPYEPFNIWSVPIFPRSDFIEETEKQEIPGSSEIKSCLTCNTIGLVQCWVCSGTGRKRCMGCWGSGKVKREDEEEYIPCSSCRSNGYIVCYSCNGMGRKNCKECKGNGHLRYFKQLIVKFVVEKSQFFTNNQIPEKKLEYAISKELFSEKREFVVNPIENFHVEGINVTSRVFVSQHVQKHQDNNKRILKNKPSITNITCYRHFARRR</sequence>
<proteinExistence type="predicted"/>
<evidence type="ECO:0000256" key="1">
    <source>
        <dbReference type="SAM" id="MobiDB-lite"/>
    </source>
</evidence>